<dbReference type="PANTHER" id="PTHR30302:SF1">
    <property type="entry name" value="HYDROGENASE 2 MATURATION PROTEASE"/>
    <property type="match status" value="1"/>
</dbReference>
<evidence type="ECO:0000256" key="3">
    <source>
        <dbReference type="ARBA" id="ARBA00022750"/>
    </source>
</evidence>
<dbReference type="Proteomes" id="UP000075578">
    <property type="component" value="Unassembled WGS sequence"/>
</dbReference>
<organism evidence="5 6">
    <name type="scientific">Candidatus Methanofastidiosum methylothiophilum</name>
    <dbReference type="NCBI Taxonomy" id="1705564"/>
    <lineage>
        <taxon>Archaea</taxon>
        <taxon>Methanobacteriati</taxon>
        <taxon>Methanobacteriota</taxon>
        <taxon>Stenosarchaea group</taxon>
        <taxon>Candidatus Methanofastidiosia</taxon>
        <taxon>Candidatus Methanofastidiosales</taxon>
        <taxon>Candidatus Methanofastidiosaceae</taxon>
        <taxon>Candidatus Methanofastidiosum</taxon>
    </lineage>
</organism>
<evidence type="ECO:0000313" key="6">
    <source>
        <dbReference type="Proteomes" id="UP000075578"/>
    </source>
</evidence>
<dbReference type="Gene3D" id="3.40.50.1450">
    <property type="entry name" value="HybD-like"/>
    <property type="match status" value="1"/>
</dbReference>
<dbReference type="AlphaFoldDB" id="A0A150IW85"/>
<keyword evidence="4" id="KW-0378">Hydrolase</keyword>
<name>A0A150IW85_9EURY</name>
<dbReference type="InterPro" id="IPR004420">
    <property type="entry name" value="Pept_A31_hyd_mat_HycI"/>
</dbReference>
<proteinExistence type="inferred from homology"/>
<evidence type="ECO:0000256" key="1">
    <source>
        <dbReference type="ARBA" id="ARBA00006814"/>
    </source>
</evidence>
<evidence type="ECO:0000256" key="2">
    <source>
        <dbReference type="ARBA" id="ARBA00022670"/>
    </source>
</evidence>
<dbReference type="GO" id="GO:0004190">
    <property type="term" value="F:aspartic-type endopeptidase activity"/>
    <property type="evidence" value="ECO:0007669"/>
    <property type="project" value="UniProtKB-KW"/>
</dbReference>
<dbReference type="EMBL" id="LNGD01000110">
    <property type="protein sequence ID" value="KYC49220.1"/>
    <property type="molecule type" value="Genomic_DNA"/>
</dbReference>
<dbReference type="CDD" id="cd06067">
    <property type="entry name" value="H2MP_MemB-H2evol"/>
    <property type="match status" value="1"/>
</dbReference>
<sequence length="160" mass="17625">MHDLNAFFKEILNKKLVILGVGSDLRGDDGVGPYLTDRLSIRNNDRFLSINGGLVPENFTSDIRKFKPEIVIIIDAALMEKAPGDFELIKINEATGISFSSHSMPLSVLGKYLSSYIGAEVYVLGIQATNLNFGSEMSTKVKETADSLFEIINTCLRGDY</sequence>
<dbReference type="SUPFAM" id="SSF53163">
    <property type="entry name" value="HybD-like"/>
    <property type="match status" value="1"/>
</dbReference>
<gene>
    <name evidence="5" type="ORF">AMQ74_01458</name>
</gene>
<keyword evidence="2" id="KW-0645">Protease</keyword>
<dbReference type="Pfam" id="PF01750">
    <property type="entry name" value="HycI"/>
    <property type="match status" value="1"/>
</dbReference>
<reference evidence="5 6" key="1">
    <citation type="journal article" date="2016" name="ISME J.">
        <title>Chasing the elusive Euryarchaeota class WSA2: genomes reveal a uniquely fastidious methyl-reducing methanogen.</title>
        <authorList>
            <person name="Nobu M.K."/>
            <person name="Narihiro T."/>
            <person name="Kuroda K."/>
            <person name="Mei R."/>
            <person name="Liu W.T."/>
        </authorList>
    </citation>
    <scope>NUCLEOTIDE SEQUENCE [LARGE SCALE GENOMIC DNA]</scope>
    <source>
        <strain evidence="5">U1lsi0528_Bin089</strain>
    </source>
</reference>
<protein>
    <submittedName>
        <fullName evidence="5">F420-reducing hydrogenase, subunit delta</fullName>
    </submittedName>
</protein>
<dbReference type="NCBIfam" id="TIGR00142">
    <property type="entry name" value="hycI"/>
    <property type="match status" value="1"/>
</dbReference>
<evidence type="ECO:0000313" key="5">
    <source>
        <dbReference type="EMBL" id="KYC49220.1"/>
    </source>
</evidence>
<dbReference type="InterPro" id="IPR023430">
    <property type="entry name" value="Pept_HybD-like_dom_sf"/>
</dbReference>
<comment type="similarity">
    <text evidence="1">Belongs to the peptidase A31 family.</text>
</comment>
<keyword evidence="3" id="KW-0064">Aspartyl protease</keyword>
<comment type="caution">
    <text evidence="5">The sequence shown here is derived from an EMBL/GenBank/DDBJ whole genome shotgun (WGS) entry which is preliminary data.</text>
</comment>
<dbReference type="GO" id="GO:0008047">
    <property type="term" value="F:enzyme activator activity"/>
    <property type="evidence" value="ECO:0007669"/>
    <property type="project" value="InterPro"/>
</dbReference>
<dbReference type="PANTHER" id="PTHR30302">
    <property type="entry name" value="HYDROGENASE 1 MATURATION PROTEASE"/>
    <property type="match status" value="1"/>
</dbReference>
<dbReference type="GO" id="GO:0016485">
    <property type="term" value="P:protein processing"/>
    <property type="evidence" value="ECO:0007669"/>
    <property type="project" value="TreeGrafter"/>
</dbReference>
<dbReference type="NCBIfam" id="TIGR00072">
    <property type="entry name" value="hydrog_prot"/>
    <property type="match status" value="1"/>
</dbReference>
<dbReference type="InterPro" id="IPR000671">
    <property type="entry name" value="Peptidase_A31"/>
</dbReference>
<evidence type="ECO:0000256" key="4">
    <source>
        <dbReference type="ARBA" id="ARBA00022801"/>
    </source>
</evidence>
<accession>A0A150IW85</accession>